<dbReference type="Proteomes" id="UP000217349">
    <property type="component" value="Chromosome"/>
</dbReference>
<dbReference type="OrthoDB" id="9800445at2"/>
<proteinExistence type="predicted"/>
<dbReference type="AlphaFoldDB" id="A0A290HCN7"/>
<evidence type="ECO:0000313" key="2">
    <source>
        <dbReference type="Proteomes" id="UP000217349"/>
    </source>
</evidence>
<gene>
    <name evidence="1" type="ORF">SJPD1_0878</name>
</gene>
<name>A0A290HCN7_9BACT</name>
<reference evidence="2" key="1">
    <citation type="submission" date="2017-09" db="EMBL/GenBank/DDBJ databases">
        <title>The complete genome of Sulfurospirillum sp. JPD-1.</title>
        <authorList>
            <person name="Goris T."/>
        </authorList>
    </citation>
    <scope>NUCLEOTIDE SEQUENCE [LARGE SCALE GENOMIC DNA]</scope>
    <source>
        <strain evidence="2">JPD-1</strain>
    </source>
</reference>
<dbReference type="KEGG" id="sulj:SJPD1_0878"/>
<sequence length="70" mass="7840">MTNGSRRGVFTSLFGNKKAQKNQNELCVRPPYHHAGYDFLDYCVTCKDTPCMNACEEKIIVLSAATHTLT</sequence>
<protein>
    <submittedName>
        <fullName evidence="1">Nitrate reductase maturation protein NapF</fullName>
    </submittedName>
</protein>
<dbReference type="EMBL" id="CP023275">
    <property type="protein sequence ID" value="ATB68991.1"/>
    <property type="molecule type" value="Genomic_DNA"/>
</dbReference>
<accession>A0A290HCN7</accession>
<dbReference type="RefSeq" id="WP_096046127.1">
    <property type="nucleotide sequence ID" value="NZ_CP023275.1"/>
</dbReference>
<organism evidence="1 2">
    <name type="scientific">Sulfurospirillum diekertiae</name>
    <dbReference type="NCBI Taxonomy" id="1854492"/>
    <lineage>
        <taxon>Bacteria</taxon>
        <taxon>Pseudomonadati</taxon>
        <taxon>Campylobacterota</taxon>
        <taxon>Epsilonproteobacteria</taxon>
        <taxon>Campylobacterales</taxon>
        <taxon>Sulfurospirillaceae</taxon>
        <taxon>Sulfurospirillum</taxon>
    </lineage>
</organism>
<evidence type="ECO:0000313" key="1">
    <source>
        <dbReference type="EMBL" id="ATB68991.1"/>
    </source>
</evidence>